<dbReference type="FunFam" id="1.20.1730.10:FF:000001">
    <property type="entry name" value="Cation/acetate symporter ActP"/>
    <property type="match status" value="1"/>
</dbReference>
<dbReference type="InterPro" id="IPR018212">
    <property type="entry name" value="Na/solute_symporter_CS"/>
</dbReference>
<dbReference type="RefSeq" id="WP_155438089.1">
    <property type="nucleotide sequence ID" value="NZ_WNLA01000002.1"/>
</dbReference>
<gene>
    <name evidence="19" type="ORF">GM668_06380</name>
</gene>
<feature type="transmembrane region" description="Helical" evidence="17">
    <location>
        <begin position="466"/>
        <end position="485"/>
    </location>
</feature>
<keyword evidence="8" id="KW-0769">Symport</keyword>
<keyword evidence="6" id="KW-0997">Cell inner membrane</keyword>
<feature type="transmembrane region" description="Helical" evidence="17">
    <location>
        <begin position="109"/>
        <end position="127"/>
    </location>
</feature>
<feature type="transmembrane region" description="Helical" evidence="17">
    <location>
        <begin position="303"/>
        <end position="328"/>
    </location>
</feature>
<comment type="caution">
    <text evidence="19">The sequence shown here is derived from an EMBL/GenBank/DDBJ whole genome shotgun (WGS) entry which is preliminary data.</text>
</comment>
<organism evidence="19 20">
    <name type="scientific">Pseudoduganella ginsengisoli</name>
    <dbReference type="NCBI Taxonomy" id="1462440"/>
    <lineage>
        <taxon>Bacteria</taxon>
        <taxon>Pseudomonadati</taxon>
        <taxon>Pseudomonadota</taxon>
        <taxon>Betaproteobacteria</taxon>
        <taxon>Burkholderiales</taxon>
        <taxon>Oxalobacteraceae</taxon>
        <taxon>Telluria group</taxon>
        <taxon>Pseudoduganella</taxon>
    </lineage>
</organism>
<comment type="similarity">
    <text evidence="2 16">Belongs to the sodium:solute symporter (SSF) (TC 2.A.21) family.</text>
</comment>
<dbReference type="PANTHER" id="PTHR48086:SF6">
    <property type="entry name" value="CATION_ACETATE SYMPORTER ACTP"/>
    <property type="match status" value="1"/>
</dbReference>
<accession>A0A6L6PX43</accession>
<evidence type="ECO:0000313" key="19">
    <source>
        <dbReference type="EMBL" id="MTW01714.1"/>
    </source>
</evidence>
<dbReference type="GO" id="GO:0006847">
    <property type="term" value="P:plasma membrane acetate transport"/>
    <property type="evidence" value="ECO:0007669"/>
    <property type="project" value="TreeGrafter"/>
</dbReference>
<evidence type="ECO:0000256" key="17">
    <source>
        <dbReference type="SAM" id="Phobius"/>
    </source>
</evidence>
<keyword evidence="4" id="KW-0813">Transport</keyword>
<feature type="signal peptide" evidence="18">
    <location>
        <begin position="1"/>
        <end position="24"/>
    </location>
</feature>
<feature type="transmembrane region" description="Helical" evidence="17">
    <location>
        <begin position="410"/>
        <end position="429"/>
    </location>
</feature>
<dbReference type="InterPro" id="IPR001734">
    <property type="entry name" value="Na/solute_symporter"/>
</dbReference>
<evidence type="ECO:0000256" key="13">
    <source>
        <dbReference type="ARBA" id="ARBA00023201"/>
    </source>
</evidence>
<evidence type="ECO:0000256" key="8">
    <source>
        <dbReference type="ARBA" id="ARBA00022847"/>
    </source>
</evidence>
<evidence type="ECO:0000256" key="14">
    <source>
        <dbReference type="ARBA" id="ARBA00031561"/>
    </source>
</evidence>
<feature type="transmembrane region" description="Helical" evidence="17">
    <location>
        <begin position="154"/>
        <end position="174"/>
    </location>
</feature>
<dbReference type="InterPro" id="IPR050277">
    <property type="entry name" value="Sodium:Solute_Symporter"/>
</dbReference>
<dbReference type="Proteomes" id="UP000484015">
    <property type="component" value="Unassembled WGS sequence"/>
</dbReference>
<dbReference type="AlphaFoldDB" id="A0A6L6PX43"/>
<dbReference type="CDD" id="cd11480">
    <property type="entry name" value="SLC5sbd_u4"/>
    <property type="match status" value="1"/>
</dbReference>
<evidence type="ECO:0000256" key="15">
    <source>
        <dbReference type="ARBA" id="ARBA00032392"/>
    </source>
</evidence>
<evidence type="ECO:0000256" key="4">
    <source>
        <dbReference type="ARBA" id="ARBA00022448"/>
    </source>
</evidence>
<dbReference type="OrthoDB" id="9764416at2"/>
<comment type="subcellular location">
    <subcellularLocation>
        <location evidence="1">Cell inner membrane</location>
        <topology evidence="1">Multi-pass membrane protein</topology>
    </subcellularLocation>
</comment>
<evidence type="ECO:0000256" key="5">
    <source>
        <dbReference type="ARBA" id="ARBA00022475"/>
    </source>
</evidence>
<evidence type="ECO:0000256" key="9">
    <source>
        <dbReference type="ARBA" id="ARBA00022989"/>
    </source>
</evidence>
<evidence type="ECO:0000256" key="16">
    <source>
        <dbReference type="RuleBase" id="RU362091"/>
    </source>
</evidence>
<keyword evidence="10" id="KW-0915">Sodium</keyword>
<evidence type="ECO:0000256" key="7">
    <source>
        <dbReference type="ARBA" id="ARBA00022692"/>
    </source>
</evidence>
<keyword evidence="12 17" id="KW-0472">Membrane</keyword>
<proteinExistence type="inferred from homology"/>
<dbReference type="Gene3D" id="1.20.1730.10">
    <property type="entry name" value="Sodium/glucose cotransporter"/>
    <property type="match status" value="1"/>
</dbReference>
<evidence type="ECO:0000256" key="10">
    <source>
        <dbReference type="ARBA" id="ARBA00023053"/>
    </source>
</evidence>
<dbReference type="NCBIfam" id="TIGR00813">
    <property type="entry name" value="sss"/>
    <property type="match status" value="1"/>
</dbReference>
<dbReference type="EMBL" id="WNLA01000002">
    <property type="protein sequence ID" value="MTW01714.1"/>
    <property type="molecule type" value="Genomic_DNA"/>
</dbReference>
<evidence type="ECO:0000256" key="18">
    <source>
        <dbReference type="SAM" id="SignalP"/>
    </source>
</evidence>
<dbReference type="PROSITE" id="PS00456">
    <property type="entry name" value="NA_SOLUT_SYMP_1"/>
    <property type="match status" value="1"/>
</dbReference>
<evidence type="ECO:0000256" key="6">
    <source>
        <dbReference type="ARBA" id="ARBA00022519"/>
    </source>
</evidence>
<feature type="transmembrane region" description="Helical" evidence="17">
    <location>
        <begin position="40"/>
        <end position="59"/>
    </location>
</feature>
<feature type="transmembrane region" description="Helical" evidence="17">
    <location>
        <begin position="360"/>
        <end position="389"/>
    </location>
</feature>
<dbReference type="NCBIfam" id="NF006903">
    <property type="entry name" value="PRK09395.1"/>
    <property type="match status" value="1"/>
</dbReference>
<feature type="chain" id="PRO_5026804368" description="Cation/acetate symporter ActP" evidence="18">
    <location>
        <begin position="25"/>
        <end position="555"/>
    </location>
</feature>
<dbReference type="PANTHER" id="PTHR48086">
    <property type="entry name" value="SODIUM/PROLINE SYMPORTER-RELATED"/>
    <property type="match status" value="1"/>
</dbReference>
<sequence length="555" mass="58253">MNARLFSRLAAAAALTAMAGSALAAPDLGQAAKQATNWTAISMFAVFVLGTLFITKWAAKRTRSASDFYTAGGGITGFQNGLAIAGDYMSAASFLGISAAVFANGFDGLIYAIGFLVGWPMLTFLMAERLRNLGRFTFADVAAYRFAQKPVRMFAASGTLVTVLFYLIAQMVGAGQLIKLLFGLDYYVAVVLVGVLMMVYVLFGGMTATTWVQIIKAVMLLAGTSFMAFSVLSMYNFSLSSLFASAVEVHAKHDAIMGPGGFIKDPISGISFGMALMFGTAGLPHILMRFFTVPNAKEARKSVLWATTWIGYFYALVFIIGFGAIVLVGTNPNFKDAAGKLLGGDNMAAVHLAKAVGGDIFLGFISAVAFATILAVVAGLTLSGASAVSHDLYATVIKKGKPAPGSELRVSKVTTIVLGVIAVLLGIVFEKQNVAFMVSLAFAIAASANFPVLFMSVLWSKCTTRGATVGGFLGLLTAVTLTVLSKSVWVDVFHNAAPIFPYTSPALFSMTVGFLGILIVSLTDTSKRAAIDRAGFEAQEVRSETGIGAAAASAH</sequence>
<keyword evidence="11" id="KW-0406">Ion transport</keyword>
<feature type="transmembrane region" description="Helical" evidence="17">
    <location>
        <begin position="267"/>
        <end position="291"/>
    </location>
</feature>
<evidence type="ECO:0000313" key="20">
    <source>
        <dbReference type="Proteomes" id="UP000484015"/>
    </source>
</evidence>
<reference evidence="19 20" key="1">
    <citation type="submission" date="2019-11" db="EMBL/GenBank/DDBJ databases">
        <title>Type strains purchased from KCTC, JCM and DSMZ.</title>
        <authorList>
            <person name="Lu H."/>
        </authorList>
    </citation>
    <scope>NUCLEOTIDE SEQUENCE [LARGE SCALE GENOMIC DNA]</scope>
    <source>
        <strain evidence="19 20">KCTC 42409</strain>
    </source>
</reference>
<dbReference type="GO" id="GO:0015293">
    <property type="term" value="F:symporter activity"/>
    <property type="evidence" value="ECO:0007669"/>
    <property type="project" value="UniProtKB-KW"/>
</dbReference>
<protein>
    <recommendedName>
        <fullName evidence="3">Cation/acetate symporter ActP</fullName>
    </recommendedName>
    <alternativeName>
        <fullName evidence="15">Acetate permease</fullName>
    </alternativeName>
    <alternativeName>
        <fullName evidence="14">Acetate transporter ActP</fullName>
    </alternativeName>
</protein>
<keyword evidence="7 17" id="KW-0812">Transmembrane</keyword>
<evidence type="ECO:0000256" key="12">
    <source>
        <dbReference type="ARBA" id="ARBA00023136"/>
    </source>
</evidence>
<name>A0A6L6PX43_9BURK</name>
<feature type="transmembrane region" description="Helical" evidence="17">
    <location>
        <begin position="505"/>
        <end position="523"/>
    </location>
</feature>
<keyword evidence="13" id="KW-0739">Sodium transport</keyword>
<evidence type="ECO:0000256" key="2">
    <source>
        <dbReference type="ARBA" id="ARBA00006434"/>
    </source>
</evidence>
<dbReference type="NCBIfam" id="NF009135">
    <property type="entry name" value="PRK12488.1"/>
    <property type="match status" value="1"/>
</dbReference>
<dbReference type="Pfam" id="PF00474">
    <property type="entry name" value="SSF"/>
    <property type="match status" value="1"/>
</dbReference>
<keyword evidence="9 17" id="KW-1133">Transmembrane helix</keyword>
<keyword evidence="20" id="KW-1185">Reference proteome</keyword>
<evidence type="ECO:0000256" key="11">
    <source>
        <dbReference type="ARBA" id="ARBA00023065"/>
    </source>
</evidence>
<dbReference type="InterPro" id="IPR038377">
    <property type="entry name" value="Na/Glc_symporter_sf"/>
</dbReference>
<keyword evidence="18" id="KW-0732">Signal</keyword>
<feature type="transmembrane region" description="Helical" evidence="17">
    <location>
        <begin position="435"/>
        <end position="459"/>
    </location>
</feature>
<dbReference type="GO" id="GO:0015123">
    <property type="term" value="F:acetate transmembrane transporter activity"/>
    <property type="evidence" value="ECO:0007669"/>
    <property type="project" value="TreeGrafter"/>
</dbReference>
<keyword evidence="5" id="KW-1003">Cell membrane</keyword>
<dbReference type="PROSITE" id="PS50283">
    <property type="entry name" value="NA_SOLUT_SYMP_3"/>
    <property type="match status" value="1"/>
</dbReference>
<feature type="transmembrane region" description="Helical" evidence="17">
    <location>
        <begin position="80"/>
        <end position="103"/>
    </location>
</feature>
<evidence type="ECO:0000256" key="3">
    <source>
        <dbReference type="ARBA" id="ARBA00018047"/>
    </source>
</evidence>
<evidence type="ECO:0000256" key="1">
    <source>
        <dbReference type="ARBA" id="ARBA00004429"/>
    </source>
</evidence>
<feature type="transmembrane region" description="Helical" evidence="17">
    <location>
        <begin position="217"/>
        <end position="235"/>
    </location>
</feature>
<dbReference type="GO" id="GO:0006814">
    <property type="term" value="P:sodium ion transport"/>
    <property type="evidence" value="ECO:0007669"/>
    <property type="project" value="UniProtKB-KW"/>
</dbReference>
<dbReference type="GO" id="GO:0005886">
    <property type="term" value="C:plasma membrane"/>
    <property type="evidence" value="ECO:0007669"/>
    <property type="project" value="UniProtKB-SubCell"/>
</dbReference>
<feature type="transmembrane region" description="Helical" evidence="17">
    <location>
        <begin position="186"/>
        <end position="205"/>
    </location>
</feature>